<protein>
    <submittedName>
        <fullName evidence="2">Uncharacterized protein</fullName>
    </submittedName>
</protein>
<evidence type="ECO:0000313" key="2">
    <source>
        <dbReference type="EMBL" id="GFS29946.1"/>
    </source>
</evidence>
<evidence type="ECO:0000256" key="1">
    <source>
        <dbReference type="SAM" id="MobiDB-lite"/>
    </source>
</evidence>
<gene>
    <name evidence="2" type="ORF">TNIN_20871</name>
</gene>
<sequence length="112" mass="12151">HQREAGSRPSVRAVQAQGRPVRSRTDHLCDQALTTSADTPNNKVVNNQSKVKGTEDPVLIFLDIVDTPDSSPDNKVASSRSRVGGIEDPVITFPDKVDAPDSKISRSLMETQ</sequence>
<accession>A0A8X6I3Q7</accession>
<dbReference type="EMBL" id="BMAV01024079">
    <property type="protein sequence ID" value="GFS29946.1"/>
    <property type="molecule type" value="Genomic_DNA"/>
</dbReference>
<feature type="non-terminal residue" evidence="2">
    <location>
        <position position="1"/>
    </location>
</feature>
<organism evidence="2 3">
    <name type="scientific">Trichonephila inaurata madagascariensis</name>
    <dbReference type="NCBI Taxonomy" id="2747483"/>
    <lineage>
        <taxon>Eukaryota</taxon>
        <taxon>Metazoa</taxon>
        <taxon>Ecdysozoa</taxon>
        <taxon>Arthropoda</taxon>
        <taxon>Chelicerata</taxon>
        <taxon>Arachnida</taxon>
        <taxon>Araneae</taxon>
        <taxon>Araneomorphae</taxon>
        <taxon>Entelegynae</taxon>
        <taxon>Araneoidea</taxon>
        <taxon>Nephilidae</taxon>
        <taxon>Trichonephila</taxon>
        <taxon>Trichonephila inaurata</taxon>
    </lineage>
</organism>
<keyword evidence="3" id="KW-1185">Reference proteome</keyword>
<name>A0A8X6I3Q7_9ARAC</name>
<feature type="region of interest" description="Disordered" evidence="1">
    <location>
        <begin position="91"/>
        <end position="112"/>
    </location>
</feature>
<evidence type="ECO:0000313" key="3">
    <source>
        <dbReference type="Proteomes" id="UP000886998"/>
    </source>
</evidence>
<proteinExistence type="predicted"/>
<feature type="compositionally biased region" description="Basic and acidic residues" evidence="1">
    <location>
        <begin position="95"/>
        <end position="104"/>
    </location>
</feature>
<dbReference type="Proteomes" id="UP000886998">
    <property type="component" value="Unassembled WGS sequence"/>
</dbReference>
<feature type="region of interest" description="Disordered" evidence="1">
    <location>
        <begin position="1"/>
        <end position="24"/>
    </location>
</feature>
<comment type="caution">
    <text evidence="2">The sequence shown here is derived from an EMBL/GenBank/DDBJ whole genome shotgun (WGS) entry which is preliminary data.</text>
</comment>
<dbReference type="AlphaFoldDB" id="A0A8X6I3Q7"/>
<reference evidence="2" key="1">
    <citation type="submission" date="2020-08" db="EMBL/GenBank/DDBJ databases">
        <title>Multicomponent nature underlies the extraordinary mechanical properties of spider dragline silk.</title>
        <authorList>
            <person name="Kono N."/>
            <person name="Nakamura H."/>
            <person name="Mori M."/>
            <person name="Yoshida Y."/>
            <person name="Ohtoshi R."/>
            <person name="Malay A.D."/>
            <person name="Moran D.A.P."/>
            <person name="Tomita M."/>
            <person name="Numata K."/>
            <person name="Arakawa K."/>
        </authorList>
    </citation>
    <scope>NUCLEOTIDE SEQUENCE</scope>
</reference>